<reference evidence="1 2" key="1">
    <citation type="submission" date="2016-05" db="EMBL/GenBank/DDBJ databases">
        <title>Genome sequencing of Trichophyton violaceum CMCC(F)T3l isolated from hair.</title>
        <authorList>
            <person name="Zhan P."/>
            <person name="Tao Y."/>
            <person name="Liu W."/>
        </authorList>
    </citation>
    <scope>NUCLEOTIDE SEQUENCE [LARGE SCALE GENOMIC DNA]</scope>
    <source>
        <strain evidence="2">CMCC(F)T3l</strain>
    </source>
</reference>
<comment type="caution">
    <text evidence="1">The sequence shown here is derived from an EMBL/GenBank/DDBJ whole genome shotgun (WGS) entry which is preliminary data.</text>
</comment>
<proteinExistence type="predicted"/>
<protein>
    <submittedName>
        <fullName evidence="1">Uncharacterized protein</fullName>
    </submittedName>
</protein>
<evidence type="ECO:0000313" key="2">
    <source>
        <dbReference type="Proteomes" id="UP000243519"/>
    </source>
</evidence>
<accession>A0A178FIV2</accession>
<dbReference type="AlphaFoldDB" id="A0A178FIV2"/>
<dbReference type="Proteomes" id="UP000243519">
    <property type="component" value="Unassembled WGS sequence"/>
</dbReference>
<dbReference type="EMBL" id="LHPN01000005">
    <property type="protein sequence ID" value="OAL72038.1"/>
    <property type="molecule type" value="Genomic_DNA"/>
</dbReference>
<keyword evidence="2" id="KW-1185">Reference proteome</keyword>
<name>A0A178FIV2_TRIVO</name>
<gene>
    <name evidence="1" type="ORF">A7D00_4070</name>
</gene>
<sequence>MLNPAISDATNTILNGYLKRISHTHMVVRDVGSPNTTMASCIDIPYAETQVHLGQLLSAESASLFYLRLADFDTVNPCQPFMWDSVLLDTSVGRDCSYGIRVFHLYRDLYPIGVIIGSIMA</sequence>
<organism evidence="1 2">
    <name type="scientific">Trichophyton violaceum</name>
    <dbReference type="NCBI Taxonomy" id="34388"/>
    <lineage>
        <taxon>Eukaryota</taxon>
        <taxon>Fungi</taxon>
        <taxon>Dikarya</taxon>
        <taxon>Ascomycota</taxon>
        <taxon>Pezizomycotina</taxon>
        <taxon>Eurotiomycetes</taxon>
        <taxon>Eurotiomycetidae</taxon>
        <taxon>Onygenales</taxon>
        <taxon>Arthrodermataceae</taxon>
        <taxon>Trichophyton</taxon>
    </lineage>
</organism>
<evidence type="ECO:0000313" key="1">
    <source>
        <dbReference type="EMBL" id="OAL72038.1"/>
    </source>
</evidence>